<evidence type="ECO:0000313" key="4">
    <source>
        <dbReference type="Proteomes" id="UP001270362"/>
    </source>
</evidence>
<dbReference type="PANTHER" id="PTHR37488:SF7">
    <property type="entry name" value="DUF1275 DOMAIN PROTEIN"/>
    <property type="match status" value="1"/>
</dbReference>
<protein>
    <recommendedName>
        <fullName evidence="5">DUF1275 domain protein</fullName>
    </recommendedName>
</protein>
<accession>A0AAE0XLW9</accession>
<comment type="caution">
    <text evidence="3">The sequence shown here is derived from an EMBL/GenBank/DDBJ whole genome shotgun (WGS) entry which is preliminary data.</text>
</comment>
<feature type="compositionally biased region" description="Polar residues" evidence="1">
    <location>
        <begin position="21"/>
        <end position="32"/>
    </location>
</feature>
<proteinExistence type="predicted"/>
<evidence type="ECO:0008006" key="5">
    <source>
        <dbReference type="Google" id="ProtNLM"/>
    </source>
</evidence>
<feature type="transmembrane region" description="Helical" evidence="2">
    <location>
        <begin position="115"/>
        <end position="133"/>
    </location>
</feature>
<feature type="transmembrane region" description="Helical" evidence="2">
    <location>
        <begin position="257"/>
        <end position="274"/>
    </location>
</feature>
<evidence type="ECO:0000313" key="3">
    <source>
        <dbReference type="EMBL" id="KAK3695715.1"/>
    </source>
</evidence>
<dbReference type="PANTHER" id="PTHR37488">
    <property type="entry name" value="DUF1275 DOMAIN-CONTAINING PROTEIN"/>
    <property type="match status" value="1"/>
</dbReference>
<feature type="compositionally biased region" description="Low complexity" evidence="1">
    <location>
        <begin position="8"/>
        <end position="17"/>
    </location>
</feature>
<gene>
    <name evidence="3" type="ORF">B0T22DRAFT_456042</name>
</gene>
<keyword evidence="4" id="KW-1185">Reference proteome</keyword>
<reference evidence="3" key="2">
    <citation type="submission" date="2023-06" db="EMBL/GenBank/DDBJ databases">
        <authorList>
            <consortium name="Lawrence Berkeley National Laboratory"/>
            <person name="Haridas S."/>
            <person name="Hensen N."/>
            <person name="Bonometti L."/>
            <person name="Westerberg I."/>
            <person name="Brannstrom I.O."/>
            <person name="Guillou S."/>
            <person name="Cros-Aarteil S."/>
            <person name="Calhoun S."/>
            <person name="Kuo A."/>
            <person name="Mondo S."/>
            <person name="Pangilinan J."/>
            <person name="Riley R."/>
            <person name="Labutti K."/>
            <person name="Andreopoulos B."/>
            <person name="Lipzen A."/>
            <person name="Chen C."/>
            <person name="Yanf M."/>
            <person name="Daum C."/>
            <person name="Ng V."/>
            <person name="Clum A."/>
            <person name="Steindorff A."/>
            <person name="Ohm R."/>
            <person name="Martin F."/>
            <person name="Silar P."/>
            <person name="Natvig D."/>
            <person name="Lalanne C."/>
            <person name="Gautier V."/>
            <person name="Ament-Velasquez S.L."/>
            <person name="Kruys A."/>
            <person name="Hutchinson M.I."/>
            <person name="Powell A.J."/>
            <person name="Barry K."/>
            <person name="Miller A.N."/>
            <person name="Grigoriev I.V."/>
            <person name="Debuchy R."/>
            <person name="Gladieux P."/>
            <person name="Thoren M.H."/>
            <person name="Johannesson H."/>
        </authorList>
    </citation>
    <scope>NUCLEOTIDE SEQUENCE</scope>
    <source>
        <strain evidence="3">CBS 314.62</strain>
    </source>
</reference>
<reference evidence="3" key="1">
    <citation type="journal article" date="2023" name="Mol. Phylogenet. Evol.">
        <title>Genome-scale phylogeny and comparative genomics of the fungal order Sordariales.</title>
        <authorList>
            <person name="Hensen N."/>
            <person name="Bonometti L."/>
            <person name="Westerberg I."/>
            <person name="Brannstrom I.O."/>
            <person name="Guillou S."/>
            <person name="Cros-Aarteil S."/>
            <person name="Calhoun S."/>
            <person name="Haridas S."/>
            <person name="Kuo A."/>
            <person name="Mondo S."/>
            <person name="Pangilinan J."/>
            <person name="Riley R."/>
            <person name="LaButti K."/>
            <person name="Andreopoulos B."/>
            <person name="Lipzen A."/>
            <person name="Chen C."/>
            <person name="Yan M."/>
            <person name="Daum C."/>
            <person name="Ng V."/>
            <person name="Clum A."/>
            <person name="Steindorff A."/>
            <person name="Ohm R.A."/>
            <person name="Martin F."/>
            <person name="Silar P."/>
            <person name="Natvig D.O."/>
            <person name="Lalanne C."/>
            <person name="Gautier V."/>
            <person name="Ament-Velasquez S.L."/>
            <person name="Kruys A."/>
            <person name="Hutchinson M.I."/>
            <person name="Powell A.J."/>
            <person name="Barry K."/>
            <person name="Miller A.N."/>
            <person name="Grigoriev I.V."/>
            <person name="Debuchy R."/>
            <person name="Gladieux P."/>
            <person name="Hiltunen Thoren M."/>
            <person name="Johannesson H."/>
        </authorList>
    </citation>
    <scope>NUCLEOTIDE SEQUENCE</scope>
    <source>
        <strain evidence="3">CBS 314.62</strain>
    </source>
</reference>
<dbReference type="EMBL" id="JAULSO010000001">
    <property type="protein sequence ID" value="KAK3695715.1"/>
    <property type="molecule type" value="Genomic_DNA"/>
</dbReference>
<dbReference type="Pfam" id="PF06912">
    <property type="entry name" value="DUF1275"/>
    <property type="match status" value="1"/>
</dbReference>
<dbReference type="Proteomes" id="UP001270362">
    <property type="component" value="Unassembled WGS sequence"/>
</dbReference>
<dbReference type="AlphaFoldDB" id="A0AAE0XLW9"/>
<dbReference type="InterPro" id="IPR010699">
    <property type="entry name" value="DUF1275"/>
</dbReference>
<keyword evidence="2" id="KW-1133">Transmembrane helix</keyword>
<keyword evidence="2" id="KW-0472">Membrane</keyword>
<feature type="transmembrane region" description="Helical" evidence="2">
    <location>
        <begin position="145"/>
        <end position="165"/>
    </location>
</feature>
<feature type="region of interest" description="Disordered" evidence="1">
    <location>
        <begin position="1"/>
        <end position="39"/>
    </location>
</feature>
<sequence length="317" mass="33264">MAPDIEASDSTSNSNSDAKPHTSSTTAQNAITNHAGDKKSTTTTLKTRLADSLAQLRDDVSLGYADIPILACCTVSGLCDSVAFNATGTFASMQTGNTIFLALGASSLPANQPTLWLRALVSILAFLLGCLTFSKSRHLHPQRKATLSISFLIQACFIFTAAALAQTGAVPAFGKALIATSLTDAQLAQHEADEESPLVFIPLALLAFQFGGQIVTSRILGFNEVPTNVLTSLYCDLLSDPGLLKGVRENPKRNRRVVAIVLIVLGGVVGGWLQHSRAGMSAALWTAGGIKFVIAVAWVAWRSKAVPKSVAVGGGEK</sequence>
<feature type="transmembrane region" description="Helical" evidence="2">
    <location>
        <begin position="197"/>
        <end position="215"/>
    </location>
</feature>
<evidence type="ECO:0000256" key="2">
    <source>
        <dbReference type="SAM" id="Phobius"/>
    </source>
</evidence>
<evidence type="ECO:0000256" key="1">
    <source>
        <dbReference type="SAM" id="MobiDB-lite"/>
    </source>
</evidence>
<name>A0AAE0XLW9_9PEZI</name>
<keyword evidence="2" id="KW-0812">Transmembrane</keyword>
<feature type="transmembrane region" description="Helical" evidence="2">
    <location>
        <begin position="280"/>
        <end position="301"/>
    </location>
</feature>
<organism evidence="3 4">
    <name type="scientific">Podospora appendiculata</name>
    <dbReference type="NCBI Taxonomy" id="314037"/>
    <lineage>
        <taxon>Eukaryota</taxon>
        <taxon>Fungi</taxon>
        <taxon>Dikarya</taxon>
        <taxon>Ascomycota</taxon>
        <taxon>Pezizomycotina</taxon>
        <taxon>Sordariomycetes</taxon>
        <taxon>Sordariomycetidae</taxon>
        <taxon>Sordariales</taxon>
        <taxon>Podosporaceae</taxon>
        <taxon>Podospora</taxon>
    </lineage>
</organism>